<keyword evidence="2 9" id="KW-0813">Transport</keyword>
<feature type="transmembrane region" description="Helical" evidence="9">
    <location>
        <begin position="174"/>
        <end position="196"/>
    </location>
</feature>
<dbReference type="InterPro" id="IPR022813">
    <property type="entry name" value="SecD/SecF_arch_bac"/>
</dbReference>
<dbReference type="Pfam" id="PF07549">
    <property type="entry name" value="Sec_GG"/>
    <property type="match status" value="1"/>
</dbReference>
<reference evidence="11" key="1">
    <citation type="submission" date="2022-08" db="EMBL/GenBank/DDBJ databases">
        <title>Novel Bdellovibrio Species Isolated from Svalbard: Designation Bdellovibrio svalbardensis.</title>
        <authorList>
            <person name="Mitchell R.J."/>
            <person name="Choi S.Y."/>
        </authorList>
    </citation>
    <scope>NUCLEOTIDE SEQUENCE</scope>
    <source>
        <strain evidence="11">PAP01</strain>
    </source>
</reference>
<name>A0ABT6DIJ0_9BACT</name>
<dbReference type="Gene3D" id="1.20.1640.10">
    <property type="entry name" value="Multidrug efflux transporter AcrB transmembrane domain"/>
    <property type="match status" value="1"/>
</dbReference>
<evidence type="ECO:0000313" key="11">
    <source>
        <dbReference type="EMBL" id="MDG0816339.1"/>
    </source>
</evidence>
<sequence length="314" mass="34137">MTNKKTVTESSGKYDFVGKVGIFAGISILLVVASLAFLAVRGISYGIDFKGGTEFQVRFDKGVSIDQVRSSVDELKLGEVGVQSFGEGANEFIIRFQGKQGATDKETNDILNTDISKIKDVITTQFASHNPEIRRVDTVGPQVGAELKRNGLLAVFYCLLVILIYVAIRFDFKYAPGAVFCLFHDAVITLAIFVLVGKEVNVPILAAILTLIGYSLNDTIVVFDRIRETDSHYHDKGYGFIINKAINDMLHRTLITSGTVFTSALCLFLFSGGTVADIAFAICIGIVFGTYSSIYVAAPIVLLMDKLTSKKVAA</sequence>
<evidence type="ECO:0000256" key="1">
    <source>
        <dbReference type="ARBA" id="ARBA00004651"/>
    </source>
</evidence>
<evidence type="ECO:0000259" key="10">
    <source>
        <dbReference type="Pfam" id="PF02355"/>
    </source>
</evidence>
<dbReference type="InterPro" id="IPR048634">
    <property type="entry name" value="SecD_SecF_C"/>
</dbReference>
<evidence type="ECO:0000256" key="5">
    <source>
        <dbReference type="ARBA" id="ARBA00022927"/>
    </source>
</evidence>
<evidence type="ECO:0000256" key="7">
    <source>
        <dbReference type="ARBA" id="ARBA00023010"/>
    </source>
</evidence>
<feature type="transmembrane region" description="Helical" evidence="9">
    <location>
        <begin position="254"/>
        <end position="272"/>
    </location>
</feature>
<dbReference type="RefSeq" id="WP_277577817.1">
    <property type="nucleotide sequence ID" value="NZ_JANRMI010000002.1"/>
</dbReference>
<organism evidence="11 12">
    <name type="scientific">Bdellovibrio svalbardensis</name>
    <dbReference type="NCBI Taxonomy" id="2972972"/>
    <lineage>
        <taxon>Bacteria</taxon>
        <taxon>Pseudomonadati</taxon>
        <taxon>Bdellovibrionota</taxon>
        <taxon>Bdellovibrionia</taxon>
        <taxon>Bdellovibrionales</taxon>
        <taxon>Pseudobdellovibrionaceae</taxon>
        <taxon>Bdellovibrio</taxon>
    </lineage>
</organism>
<keyword evidence="12" id="KW-1185">Reference proteome</keyword>
<gene>
    <name evidence="9 11" type="primary">secF</name>
    <name evidence="11" type="ORF">NWE73_08195</name>
</gene>
<evidence type="ECO:0000256" key="6">
    <source>
        <dbReference type="ARBA" id="ARBA00022989"/>
    </source>
</evidence>
<dbReference type="HAMAP" id="MF_01464_B">
    <property type="entry name" value="SecF_B"/>
    <property type="match status" value="1"/>
</dbReference>
<evidence type="ECO:0000313" key="12">
    <source>
        <dbReference type="Proteomes" id="UP001152321"/>
    </source>
</evidence>
<comment type="caution">
    <text evidence="11">The sequence shown here is derived from an EMBL/GenBank/DDBJ whole genome shotgun (WGS) entry which is preliminary data.</text>
</comment>
<comment type="function">
    <text evidence="9">Part of the Sec protein translocase complex. Interacts with the SecYEG preprotein conducting channel. SecDF uses the proton motive force (PMF) to complete protein translocation after the ATP-dependent function of SecA.</text>
</comment>
<dbReference type="Pfam" id="PF02355">
    <property type="entry name" value="SecD_SecF_C"/>
    <property type="match status" value="1"/>
</dbReference>
<evidence type="ECO:0000256" key="2">
    <source>
        <dbReference type="ARBA" id="ARBA00022448"/>
    </source>
</evidence>
<dbReference type="Proteomes" id="UP001152321">
    <property type="component" value="Unassembled WGS sequence"/>
</dbReference>
<dbReference type="InterPro" id="IPR022646">
    <property type="entry name" value="SecD/SecF_CS"/>
</dbReference>
<comment type="subcellular location">
    <subcellularLocation>
        <location evidence="1 9">Cell membrane</location>
        <topology evidence="1 9">Multi-pass membrane protein</topology>
    </subcellularLocation>
</comment>
<keyword evidence="4 9" id="KW-0812">Transmembrane</keyword>
<comment type="caution">
    <text evidence="9">Lacks conserved residue(s) required for the propagation of feature annotation.</text>
</comment>
<keyword evidence="6 9" id="KW-1133">Transmembrane helix</keyword>
<keyword evidence="3 9" id="KW-1003">Cell membrane</keyword>
<dbReference type="EMBL" id="JANRMI010000002">
    <property type="protein sequence ID" value="MDG0816339.1"/>
    <property type="molecule type" value="Genomic_DNA"/>
</dbReference>
<dbReference type="PANTHER" id="PTHR30081">
    <property type="entry name" value="PROTEIN-EXPORT MEMBRANE PROTEIN SEC"/>
    <property type="match status" value="1"/>
</dbReference>
<dbReference type="NCBIfam" id="TIGR00916">
    <property type="entry name" value="2A0604s01"/>
    <property type="match status" value="1"/>
</dbReference>
<dbReference type="PANTHER" id="PTHR30081:SF8">
    <property type="entry name" value="PROTEIN TRANSLOCASE SUBUNIT SECF"/>
    <property type="match status" value="1"/>
</dbReference>
<comment type="similarity">
    <text evidence="9">Belongs to the SecD/SecF family. SecF subfamily.</text>
</comment>
<keyword evidence="7 9" id="KW-0811">Translocation</keyword>
<evidence type="ECO:0000256" key="9">
    <source>
        <dbReference type="HAMAP-Rule" id="MF_01464"/>
    </source>
</evidence>
<dbReference type="InterPro" id="IPR005665">
    <property type="entry name" value="SecF_bac"/>
</dbReference>
<dbReference type="PRINTS" id="PR01755">
    <property type="entry name" value="SECFTRNLCASE"/>
</dbReference>
<proteinExistence type="inferred from homology"/>
<evidence type="ECO:0000256" key="8">
    <source>
        <dbReference type="ARBA" id="ARBA00023136"/>
    </source>
</evidence>
<dbReference type="InterPro" id="IPR055344">
    <property type="entry name" value="SecD_SecF_C_bact"/>
</dbReference>
<keyword evidence="5 9" id="KW-0653">Protein transport</keyword>
<evidence type="ECO:0000256" key="4">
    <source>
        <dbReference type="ARBA" id="ARBA00022692"/>
    </source>
</evidence>
<feature type="transmembrane region" description="Helical" evidence="9">
    <location>
        <begin position="20"/>
        <end position="40"/>
    </location>
</feature>
<comment type="subunit">
    <text evidence="9">Forms a complex with SecD. Part of the essential Sec protein translocation apparatus which comprises SecA, SecYEG and auxiliary proteins SecDF. Other proteins may also be involved.</text>
</comment>
<feature type="domain" description="Protein export membrane protein SecD/SecF C-terminal" evidence="10">
    <location>
        <begin position="125"/>
        <end position="305"/>
    </location>
</feature>
<protein>
    <recommendedName>
        <fullName evidence="9">Protein-export membrane protein SecF</fullName>
    </recommendedName>
</protein>
<feature type="transmembrane region" description="Helical" evidence="9">
    <location>
        <begin position="151"/>
        <end position="168"/>
    </location>
</feature>
<keyword evidence="8 9" id="KW-0472">Membrane</keyword>
<feature type="transmembrane region" description="Helical" evidence="9">
    <location>
        <begin position="278"/>
        <end position="303"/>
    </location>
</feature>
<dbReference type="NCBIfam" id="TIGR00966">
    <property type="entry name" value="transloc_SecF"/>
    <property type="match status" value="1"/>
</dbReference>
<dbReference type="SUPFAM" id="SSF82866">
    <property type="entry name" value="Multidrug efflux transporter AcrB transmembrane domain"/>
    <property type="match status" value="1"/>
</dbReference>
<dbReference type="InterPro" id="IPR022645">
    <property type="entry name" value="SecD/SecF_bac"/>
</dbReference>
<accession>A0ABT6DIJ0</accession>
<evidence type="ECO:0000256" key="3">
    <source>
        <dbReference type="ARBA" id="ARBA00022475"/>
    </source>
</evidence>